<feature type="non-terminal residue" evidence="2">
    <location>
        <position position="236"/>
    </location>
</feature>
<gene>
    <name evidence="2" type="primary">Lv1_0</name>
    <name evidence="2" type="ORF">ASASCU_R15129</name>
</gene>
<dbReference type="InterPro" id="IPR013783">
    <property type="entry name" value="Ig-like_fold"/>
</dbReference>
<evidence type="ECO:0000259" key="1">
    <source>
        <dbReference type="PROSITE" id="PS50835"/>
    </source>
</evidence>
<keyword evidence="3" id="KW-1185">Reference proteome</keyword>
<dbReference type="Gene3D" id="2.60.40.10">
    <property type="entry name" value="Immunoglobulins"/>
    <property type="match status" value="2"/>
</dbReference>
<sequence>QAALTQSEPKSVNLGGTVQITCSGGSSYYGWYQQKTPGTAPVTVIYQNNKRPSGTPSRFSGSISGSTATLTFTGVQAEDEAICYCGGYDSSWSATASTLANLEGTVQITCSGGSATSDGKYWYAWYQQKNPSIDPPKSVSLGGIVQIICSLGGTYFGSYSYGWFQQKTPGSAPVTVIYYNTNRPSGIPSRFSGSKSGSTATLTITGVQAEDKGVYYCGGYDSSASADTVTQSNGEV</sequence>
<dbReference type="InterPro" id="IPR036179">
    <property type="entry name" value="Ig-like_dom_sf"/>
</dbReference>
<dbReference type="SMART" id="SM00409">
    <property type="entry name" value="IG"/>
    <property type="match status" value="2"/>
</dbReference>
<dbReference type="Pfam" id="PF07686">
    <property type="entry name" value="V-set"/>
    <property type="match status" value="2"/>
</dbReference>
<dbReference type="SMART" id="SM00406">
    <property type="entry name" value="IGv"/>
    <property type="match status" value="2"/>
</dbReference>
<comment type="caution">
    <text evidence="2">The sequence shown here is derived from an EMBL/GenBank/DDBJ whole genome shotgun (WGS) entry which is preliminary data.</text>
</comment>
<protein>
    <submittedName>
        <fullName evidence="2">LV1 protein</fullName>
    </submittedName>
</protein>
<dbReference type="InterPro" id="IPR007110">
    <property type="entry name" value="Ig-like_dom"/>
</dbReference>
<dbReference type="AlphaFoldDB" id="A0A7K7LHR2"/>
<proteinExistence type="predicted"/>
<dbReference type="InterPro" id="IPR013106">
    <property type="entry name" value="Ig_V-set"/>
</dbReference>
<dbReference type="PANTHER" id="PTHR23267">
    <property type="entry name" value="IMMUNOGLOBULIN LIGHT CHAIN"/>
    <property type="match status" value="1"/>
</dbReference>
<dbReference type="Proteomes" id="UP000525565">
    <property type="component" value="Unassembled WGS sequence"/>
</dbReference>
<feature type="non-terminal residue" evidence="2">
    <location>
        <position position="1"/>
    </location>
</feature>
<name>A0A7K7LHR2_9AVES</name>
<dbReference type="EMBL" id="VZSO01007381">
    <property type="protein sequence ID" value="NWZ30082.1"/>
    <property type="molecule type" value="Genomic_DNA"/>
</dbReference>
<reference evidence="2 3" key="1">
    <citation type="submission" date="2019-09" db="EMBL/GenBank/DDBJ databases">
        <title>Bird 10,000 Genomes (B10K) Project - Family phase.</title>
        <authorList>
            <person name="Zhang G."/>
        </authorList>
    </citation>
    <scope>NUCLEOTIDE SEQUENCE [LARGE SCALE GENOMIC DNA]</scope>
    <source>
        <strain evidence="2">OUT-0051</strain>
        <tissue evidence="2">Kidney</tissue>
    </source>
</reference>
<dbReference type="SUPFAM" id="SSF48726">
    <property type="entry name" value="Immunoglobulin"/>
    <property type="match status" value="2"/>
</dbReference>
<organism evidence="2 3">
    <name type="scientific">Asarcornis scutulata</name>
    <dbReference type="NCBI Taxonomy" id="75869"/>
    <lineage>
        <taxon>Eukaryota</taxon>
        <taxon>Metazoa</taxon>
        <taxon>Chordata</taxon>
        <taxon>Craniata</taxon>
        <taxon>Vertebrata</taxon>
        <taxon>Euteleostomi</taxon>
        <taxon>Archelosauria</taxon>
        <taxon>Archosauria</taxon>
        <taxon>Dinosauria</taxon>
        <taxon>Saurischia</taxon>
        <taxon>Theropoda</taxon>
        <taxon>Coelurosauria</taxon>
        <taxon>Aves</taxon>
        <taxon>Neognathae</taxon>
        <taxon>Galloanserae</taxon>
        <taxon>Anseriformes</taxon>
        <taxon>Anatidae</taxon>
        <taxon>Anatinae</taxon>
        <taxon>Asarcornis</taxon>
    </lineage>
</organism>
<dbReference type="PROSITE" id="PS50835">
    <property type="entry name" value="IG_LIKE"/>
    <property type="match status" value="1"/>
</dbReference>
<evidence type="ECO:0000313" key="2">
    <source>
        <dbReference type="EMBL" id="NWZ30082.1"/>
    </source>
</evidence>
<feature type="domain" description="Ig-like" evidence="1">
    <location>
        <begin position="131"/>
        <end position="230"/>
    </location>
</feature>
<evidence type="ECO:0000313" key="3">
    <source>
        <dbReference type="Proteomes" id="UP000525565"/>
    </source>
</evidence>
<dbReference type="InterPro" id="IPR050150">
    <property type="entry name" value="IgV_Light_Chain"/>
</dbReference>
<accession>A0A7K7LHR2</accession>
<dbReference type="InterPro" id="IPR003599">
    <property type="entry name" value="Ig_sub"/>
</dbReference>